<dbReference type="KEGG" id="lrs:PX52LOC_04096"/>
<keyword evidence="2" id="KW-1185">Reference proteome</keyword>
<gene>
    <name evidence="1" type="ORF">PX52LOC_04096</name>
</gene>
<dbReference type="EMBL" id="CP042425">
    <property type="protein sequence ID" value="QEL17115.1"/>
    <property type="molecule type" value="Genomic_DNA"/>
</dbReference>
<accession>A0A5C1AEZ2</accession>
<dbReference type="AlphaFoldDB" id="A0A5C1AEZ2"/>
<protein>
    <submittedName>
        <fullName evidence="1">Uncharacterized protein</fullName>
    </submittedName>
</protein>
<dbReference type="OrthoDB" id="274195at2"/>
<reference evidence="2" key="1">
    <citation type="submission" date="2019-08" db="EMBL/GenBank/DDBJ databases">
        <title>Limnoglobus roseus gen. nov., sp. nov., a novel freshwater planctomycete with a giant genome from the family Gemmataceae.</title>
        <authorList>
            <person name="Kulichevskaya I.S."/>
            <person name="Naumoff D.G."/>
            <person name="Miroshnikov K."/>
            <person name="Ivanova A."/>
            <person name="Philippov D.A."/>
            <person name="Hakobyan A."/>
            <person name="Rijpstra I.C."/>
            <person name="Sinninghe Damste J.S."/>
            <person name="Liesack W."/>
            <person name="Dedysh S.N."/>
        </authorList>
    </citation>
    <scope>NUCLEOTIDE SEQUENCE [LARGE SCALE GENOMIC DNA]</scope>
    <source>
        <strain evidence="2">PX52</strain>
    </source>
</reference>
<dbReference type="RefSeq" id="WP_149111765.1">
    <property type="nucleotide sequence ID" value="NZ_CP042425.1"/>
</dbReference>
<dbReference type="Proteomes" id="UP000324974">
    <property type="component" value="Chromosome"/>
</dbReference>
<evidence type="ECO:0000313" key="1">
    <source>
        <dbReference type="EMBL" id="QEL17115.1"/>
    </source>
</evidence>
<sequence>MAAGSWALVEELFTRGDAAFGSELRRVHAPEQLGAFAARWFADKRPVARQALFDYLGQPLNCYRHEPLVKRLFKLAETAGDDELVGAFLVAFDRSIRRLRKQIQRTKYENFPTRAAAEGAVRAWEAEGFRNVSIQTYAGNRTFAYASKPVEVVVTPNTAMPRLAAAQRKRVEKPGDWFRERLERRHVLFSLPTRRYLRRRAWRYFRRLGKTDPLRYVRAVAVFLARYRDADVDSDLHLLDNWGLTHALFHNCPALVRPARGWEFVPGKGLADLAFAPRLETAWAAKPEWVFDLLTDANCRTVRLFAVWLLRTKCDEWLRQRPVGTLLRLADHADPDVAALGFDLLEAAPDLSVLPVSEWLRRLDGDDLEKLTRLSDLLVRRLDPARVGRDDAIRLAAYRSRPVAVLGLTLLKARAYAADDVPQLLTLAQAECPAVRPDLTAWLRGLLGGSLSEAAAVLDFLDSKHADVRRAGWAWLLDSPTKDDPDVWHKLMESPYDDVRQRLGDQLTSIAGGANPATVRQLWATILLAVHRGGRQKPGVVAQVVRQMIDDPGQVASLLPLLAVAVRSLRGPEFRAGLTGVVALGETRPELLPLIRRQFPELTV</sequence>
<name>A0A5C1AEZ2_9BACT</name>
<proteinExistence type="predicted"/>
<evidence type="ECO:0000313" key="2">
    <source>
        <dbReference type="Proteomes" id="UP000324974"/>
    </source>
</evidence>
<organism evidence="1 2">
    <name type="scientific">Limnoglobus roseus</name>
    <dbReference type="NCBI Taxonomy" id="2598579"/>
    <lineage>
        <taxon>Bacteria</taxon>
        <taxon>Pseudomonadati</taxon>
        <taxon>Planctomycetota</taxon>
        <taxon>Planctomycetia</taxon>
        <taxon>Gemmatales</taxon>
        <taxon>Gemmataceae</taxon>
        <taxon>Limnoglobus</taxon>
    </lineage>
</organism>